<dbReference type="InterPro" id="IPR016032">
    <property type="entry name" value="Sig_transdc_resp-reg_C-effctor"/>
</dbReference>
<dbReference type="InterPro" id="IPR001867">
    <property type="entry name" value="OmpR/PhoB-type_DNA-bd"/>
</dbReference>
<dbReference type="Pfam" id="PF00486">
    <property type="entry name" value="Trans_reg_C"/>
    <property type="match status" value="1"/>
</dbReference>
<evidence type="ECO:0000313" key="5">
    <source>
        <dbReference type="EMBL" id="AJC21235.1"/>
    </source>
</evidence>
<evidence type="ECO:0000256" key="2">
    <source>
        <dbReference type="SAM" id="MobiDB-lite"/>
    </source>
</evidence>
<dbReference type="SMART" id="SM00862">
    <property type="entry name" value="Trans_reg_C"/>
    <property type="match status" value="1"/>
</dbReference>
<protein>
    <recommendedName>
        <fullName evidence="4">OmpR/PhoB-type domain-containing protein</fullName>
    </recommendedName>
</protein>
<accession>A0ABM5S0H1</accession>
<organism evidence="5 6">
    <name type="scientific">Pandoraea pulmonicola</name>
    <dbReference type="NCBI Taxonomy" id="93221"/>
    <lineage>
        <taxon>Bacteria</taxon>
        <taxon>Pseudomonadati</taxon>
        <taxon>Pseudomonadota</taxon>
        <taxon>Betaproteobacteria</taxon>
        <taxon>Burkholderiales</taxon>
        <taxon>Burkholderiaceae</taxon>
        <taxon>Pandoraea</taxon>
    </lineage>
</organism>
<keyword evidence="6" id="KW-1185">Reference proteome</keyword>
<evidence type="ECO:0000259" key="4">
    <source>
        <dbReference type="SMART" id="SM00862"/>
    </source>
</evidence>
<keyword evidence="3" id="KW-0812">Transmembrane</keyword>
<feature type="domain" description="OmpR/PhoB-type" evidence="4">
    <location>
        <begin position="23"/>
        <end position="97"/>
    </location>
</feature>
<keyword evidence="1" id="KW-0238">DNA-binding</keyword>
<gene>
    <name evidence="5" type="ORF">RO07_13440</name>
</gene>
<dbReference type="Gene3D" id="1.10.10.10">
    <property type="entry name" value="Winged helix-like DNA-binding domain superfamily/Winged helix DNA-binding domain"/>
    <property type="match status" value="1"/>
</dbReference>
<keyword evidence="3" id="KW-0472">Membrane</keyword>
<dbReference type="EMBL" id="CP010310">
    <property type="protein sequence ID" value="AJC21235.1"/>
    <property type="molecule type" value="Genomic_DNA"/>
</dbReference>
<feature type="region of interest" description="Disordered" evidence="2">
    <location>
        <begin position="101"/>
        <end position="171"/>
    </location>
</feature>
<sequence length="280" mass="30928">MKKYLIEDRVMFDSHLMVLTHADTQVHLTANESELLLMLLQGIATKAAVMKRVWESKGVVVTDSSYHQLVRAVRQRLEEHGISGALVKTLPRQGLRFMGSMKPIDTTVPPVPEPRAPSSLPTPLKNDSECPDSAAEPPYPSSQPASPDVSEQTTNTRPSTDLPPHSGPLAKTSRWFRKRGRWFAAIALPCAMVLTWQTLASPSRLTFRHGETIDGITYHSTNGVSAKALIDALEIKLKPGDQVYELPLGDNRWLAVCPESIHDAPELCETYFARGASSMH</sequence>
<name>A0ABM5S0H1_PANPU</name>
<feature type="compositionally biased region" description="Polar residues" evidence="2">
    <location>
        <begin position="142"/>
        <end position="159"/>
    </location>
</feature>
<proteinExistence type="predicted"/>
<evidence type="ECO:0000313" key="6">
    <source>
        <dbReference type="Proteomes" id="UP000035086"/>
    </source>
</evidence>
<dbReference type="InterPro" id="IPR036388">
    <property type="entry name" value="WH-like_DNA-bd_sf"/>
</dbReference>
<dbReference type="SUPFAM" id="SSF46894">
    <property type="entry name" value="C-terminal effector domain of the bipartite response regulators"/>
    <property type="match status" value="1"/>
</dbReference>
<reference evidence="5" key="1">
    <citation type="submission" date="2016-11" db="EMBL/GenBank/DDBJ databases">
        <title>Complete Genome Sequencing of Pandoraea pulmonicola DSM 16583.</title>
        <authorList>
            <person name="Chan K.-G."/>
        </authorList>
    </citation>
    <scope>NUCLEOTIDE SEQUENCE</scope>
    <source>
        <strain evidence="5">DSM 16583</strain>
    </source>
</reference>
<keyword evidence="3" id="KW-1133">Transmembrane helix</keyword>
<dbReference type="Proteomes" id="UP000035086">
    <property type="component" value="Chromosome"/>
</dbReference>
<feature type="transmembrane region" description="Helical" evidence="3">
    <location>
        <begin position="182"/>
        <end position="199"/>
    </location>
</feature>
<evidence type="ECO:0000256" key="3">
    <source>
        <dbReference type="SAM" id="Phobius"/>
    </source>
</evidence>
<evidence type="ECO:0000256" key="1">
    <source>
        <dbReference type="ARBA" id="ARBA00023125"/>
    </source>
</evidence>